<keyword evidence="10" id="KW-1185">Reference proteome</keyword>
<feature type="compositionally biased region" description="Basic and acidic residues" evidence="8">
    <location>
        <begin position="66"/>
        <end position="80"/>
    </location>
</feature>
<dbReference type="Gene3D" id="3.30.1490.480">
    <property type="entry name" value="Endolytic murein transglycosylase"/>
    <property type="match status" value="1"/>
</dbReference>
<dbReference type="Pfam" id="PF02618">
    <property type="entry name" value="YceG"/>
    <property type="match status" value="1"/>
</dbReference>
<feature type="compositionally biased region" description="Basic and acidic residues" evidence="8">
    <location>
        <begin position="416"/>
        <end position="430"/>
    </location>
</feature>
<feature type="compositionally biased region" description="Acidic residues" evidence="8">
    <location>
        <begin position="331"/>
        <end position="345"/>
    </location>
</feature>
<keyword evidence="2 7" id="KW-0812">Transmembrane</keyword>
<feature type="region of interest" description="Disordered" evidence="8">
    <location>
        <begin position="1"/>
        <end position="485"/>
    </location>
</feature>
<organism evidence="9 10">
    <name type="scientific">Nocardiopsis mangrovi</name>
    <dbReference type="NCBI Taxonomy" id="1179818"/>
    <lineage>
        <taxon>Bacteria</taxon>
        <taxon>Bacillati</taxon>
        <taxon>Actinomycetota</taxon>
        <taxon>Actinomycetes</taxon>
        <taxon>Streptosporangiales</taxon>
        <taxon>Nocardiopsidaceae</taxon>
        <taxon>Nocardiopsis</taxon>
    </lineage>
</organism>
<feature type="compositionally biased region" description="Low complexity" evidence="8">
    <location>
        <begin position="280"/>
        <end position="289"/>
    </location>
</feature>
<name>A0ABV9DZ57_9ACTN</name>
<evidence type="ECO:0000313" key="9">
    <source>
        <dbReference type="EMBL" id="MFC4562618.1"/>
    </source>
</evidence>
<gene>
    <name evidence="7 9" type="primary">mltG</name>
    <name evidence="9" type="ORF">ACFO4E_12200</name>
</gene>
<comment type="caution">
    <text evidence="9">The sequence shown here is derived from an EMBL/GenBank/DDBJ whole genome shotgun (WGS) entry which is preliminary data.</text>
</comment>
<comment type="catalytic activity">
    <reaction evidence="7">
        <text>a peptidoglycan chain = a peptidoglycan chain with N-acetyl-1,6-anhydromuramyl-[peptide] at the reducing end + a peptidoglycan chain with N-acetylglucosamine at the non-reducing end.</text>
        <dbReference type="EC" id="4.2.2.29"/>
    </reaction>
</comment>
<dbReference type="EC" id="4.2.2.29" evidence="7"/>
<dbReference type="RefSeq" id="WP_378573971.1">
    <property type="nucleotide sequence ID" value="NZ_JBHSFQ010000009.1"/>
</dbReference>
<dbReference type="EMBL" id="JBHSFQ010000009">
    <property type="protein sequence ID" value="MFC4562618.1"/>
    <property type="molecule type" value="Genomic_DNA"/>
</dbReference>
<dbReference type="Proteomes" id="UP001595923">
    <property type="component" value="Unassembled WGS sequence"/>
</dbReference>
<evidence type="ECO:0000313" key="10">
    <source>
        <dbReference type="Proteomes" id="UP001595923"/>
    </source>
</evidence>
<keyword evidence="6 7" id="KW-0961">Cell wall biogenesis/degradation</keyword>
<feature type="compositionally biased region" description="Acidic residues" evidence="8">
    <location>
        <begin position="253"/>
        <end position="267"/>
    </location>
</feature>
<feature type="compositionally biased region" description="Acidic residues" evidence="8">
    <location>
        <begin position="438"/>
        <end position="453"/>
    </location>
</feature>
<proteinExistence type="inferred from homology"/>
<sequence length="829" mass="88613">MSDNDPYDDRRGRRRRERERDPDPLSDPWPRASGTEPSATDPWTSPGGPSATPDPAPVTGGWEQQARPRAEDVWRAERARAGAVRSDAPPARRPAPHPLDPDPERPRGRRHRADDPAGPGRGSATVTGTDPFAAAGTPDPGRGRHGTGPIETGPDDLDERPHEPGRRRRAAEPGTGPTPPADSAPRGRRHRRAGHDAEESAPWAERDDEPEPDFAPVQPRVLDFDSVPVRRKRPRERDDEPAPRRRRRRDPVEEPDALAGGEEDAPEPGDVPPPRRRRGAALADPPATDTAEDPADDHRRGRRRRSAADGADDPDTAPRRSRRGAAVAAESEADGWHDDEYDSEAEPARGRRRGGRAARPEDERGSRAEAGRRPRRGAVPADVEDEFADEEAAEPESDPGAGAEAGRGRRARGRGARTDDGRAPRAEGGRRSRRAAPEPEDDEDAYDDAESESAAEAPRPRGRGKRGRGARGAEPASRRRGRTAERGKKGVAIVVAVAVVAVAGGGYAGSRYLFPPDFDGEGSGEVEVTVEDGASGAAVAASMEEQGVVASSRAFLNALDGQGAGVTPGTYRLREGMSGAAAVALLLDPASRVGVQVTIQEGLRSTKILEKFAEEAGLPIEDLEAAYADTEALGLPEYADEGPEGYLFPDTYAVSPGDDAAEVLQRMVARFDQAAQSTNLEAAAGERDLTPNEIMSIAAIIQAESGTPEDMPKISRVVYNRIDQGMELGMDSTCFYVIEEYGIALTNDQLDACKAADSGYATYGRTGLPVGPIVSPGEDAIEAALAPADGGWLYFVATDPENGVTEFAETYEEFEVLKAEFEANQQAAS</sequence>
<keyword evidence="5 7" id="KW-0456">Lyase</keyword>
<keyword evidence="4 7" id="KW-0472">Membrane</keyword>
<comment type="function">
    <text evidence="7">Functions as a peptidoglycan terminase that cleaves nascent peptidoglycan strands endolytically to terminate their elongation.</text>
</comment>
<feature type="compositionally biased region" description="Acidic residues" evidence="8">
    <location>
        <begin position="382"/>
        <end position="397"/>
    </location>
</feature>
<feature type="site" description="Important for catalytic activity" evidence="7">
    <location>
        <position position="704"/>
    </location>
</feature>
<dbReference type="InterPro" id="IPR003770">
    <property type="entry name" value="MLTG-like"/>
</dbReference>
<dbReference type="HAMAP" id="MF_02065">
    <property type="entry name" value="MltG"/>
    <property type="match status" value="1"/>
</dbReference>
<reference evidence="10" key="1">
    <citation type="journal article" date="2019" name="Int. J. Syst. Evol. Microbiol.">
        <title>The Global Catalogue of Microorganisms (GCM) 10K type strain sequencing project: providing services to taxonomists for standard genome sequencing and annotation.</title>
        <authorList>
            <consortium name="The Broad Institute Genomics Platform"/>
            <consortium name="The Broad Institute Genome Sequencing Center for Infectious Disease"/>
            <person name="Wu L."/>
            <person name="Ma J."/>
        </authorList>
    </citation>
    <scope>NUCLEOTIDE SEQUENCE [LARGE SCALE GENOMIC DNA]</scope>
    <source>
        <strain evidence="10">XZYJ18</strain>
    </source>
</reference>
<evidence type="ECO:0000256" key="2">
    <source>
        <dbReference type="ARBA" id="ARBA00022692"/>
    </source>
</evidence>
<evidence type="ECO:0000256" key="7">
    <source>
        <dbReference type="HAMAP-Rule" id="MF_02065"/>
    </source>
</evidence>
<dbReference type="PANTHER" id="PTHR30518:SF2">
    <property type="entry name" value="ENDOLYTIC MUREIN TRANSGLYCOSYLASE"/>
    <property type="match status" value="1"/>
</dbReference>
<evidence type="ECO:0000256" key="8">
    <source>
        <dbReference type="SAM" id="MobiDB-lite"/>
    </source>
</evidence>
<keyword evidence="3 7" id="KW-1133">Transmembrane helix</keyword>
<dbReference type="PANTHER" id="PTHR30518">
    <property type="entry name" value="ENDOLYTIC MUREIN TRANSGLYCOSYLASE"/>
    <property type="match status" value="1"/>
</dbReference>
<dbReference type="CDD" id="cd08010">
    <property type="entry name" value="MltG_like"/>
    <property type="match status" value="1"/>
</dbReference>
<keyword evidence="1 7" id="KW-1003">Cell membrane</keyword>
<accession>A0ABV9DZ57</accession>
<feature type="compositionally biased region" description="Basic and acidic residues" evidence="8">
    <location>
        <begin position="358"/>
        <end position="372"/>
    </location>
</feature>
<evidence type="ECO:0000256" key="6">
    <source>
        <dbReference type="ARBA" id="ARBA00023316"/>
    </source>
</evidence>
<evidence type="ECO:0000256" key="5">
    <source>
        <dbReference type="ARBA" id="ARBA00023239"/>
    </source>
</evidence>
<comment type="similarity">
    <text evidence="7">Belongs to the transglycosylase MltG family.</text>
</comment>
<dbReference type="NCBIfam" id="TIGR00247">
    <property type="entry name" value="endolytic transglycosylase MltG"/>
    <property type="match status" value="1"/>
</dbReference>
<evidence type="ECO:0000256" key="4">
    <source>
        <dbReference type="ARBA" id="ARBA00023136"/>
    </source>
</evidence>
<evidence type="ECO:0000256" key="1">
    <source>
        <dbReference type="ARBA" id="ARBA00022475"/>
    </source>
</evidence>
<feature type="compositionally biased region" description="Basic residues" evidence="8">
    <location>
        <begin position="460"/>
        <end position="469"/>
    </location>
</feature>
<protein>
    <recommendedName>
        <fullName evidence="7">Endolytic murein transglycosylase</fullName>
        <ecNumber evidence="7">4.2.2.29</ecNumber>
    </recommendedName>
    <alternativeName>
        <fullName evidence="7">Peptidoglycan lytic transglycosylase</fullName>
    </alternativeName>
    <alternativeName>
        <fullName evidence="7">Peptidoglycan polymerization terminase</fullName>
    </alternativeName>
</protein>
<evidence type="ECO:0000256" key="3">
    <source>
        <dbReference type="ARBA" id="ARBA00022989"/>
    </source>
</evidence>